<feature type="compositionally biased region" description="Acidic residues" evidence="2">
    <location>
        <begin position="725"/>
        <end position="739"/>
    </location>
</feature>
<keyword evidence="4" id="KW-1185">Reference proteome</keyword>
<protein>
    <submittedName>
        <fullName evidence="3">Uncharacterized protein</fullName>
    </submittedName>
</protein>
<feature type="region of interest" description="Disordered" evidence="2">
    <location>
        <begin position="1"/>
        <end position="28"/>
    </location>
</feature>
<evidence type="ECO:0000256" key="1">
    <source>
        <dbReference type="SAM" id="Coils"/>
    </source>
</evidence>
<name>A0ABP6S7R5_9ACTN</name>
<comment type="caution">
    <text evidence="3">The sequence shown here is derived from an EMBL/GenBank/DDBJ whole genome shotgun (WGS) entry which is preliminary data.</text>
</comment>
<keyword evidence="1" id="KW-0175">Coiled coil</keyword>
<dbReference type="RefSeq" id="WP_345035457.1">
    <property type="nucleotide sequence ID" value="NZ_BAAAYL010000001.1"/>
</dbReference>
<proteinExistence type="predicted"/>
<feature type="coiled-coil region" evidence="1">
    <location>
        <begin position="654"/>
        <end position="681"/>
    </location>
</feature>
<dbReference type="Proteomes" id="UP001499990">
    <property type="component" value="Unassembled WGS sequence"/>
</dbReference>
<feature type="region of interest" description="Disordered" evidence="2">
    <location>
        <begin position="714"/>
        <end position="739"/>
    </location>
</feature>
<dbReference type="EMBL" id="BAAAYL010000001">
    <property type="protein sequence ID" value="GAA3370175.1"/>
    <property type="molecule type" value="Genomic_DNA"/>
</dbReference>
<evidence type="ECO:0000313" key="4">
    <source>
        <dbReference type="Proteomes" id="UP001499990"/>
    </source>
</evidence>
<accession>A0ABP6S7R5</accession>
<sequence length="739" mass="81464">MSIPTGFQEPIGHSYENQQEGADGGQGPQTITFFYGEEEFTVSGFERTLPELSSVTDRAALVKAGLGSASTTLDVESWHAVARGIVAPDAAAALLRSQKGQVSALIEEHVEGATLRSLHTRAWLTELFPGLQPRTGQEALPVEDPEVHGDVGEHGEPLACVVYRYRDLTHLRDHLRQTITATRRANPEPYDQSILARRITRALIAHPCRLEFEDDTEPVDVLVVRDGITRLTSAWALLTDEEKPDPERIAETATRVLLAEKPQRRGSQEKPLSQRMALGRQEELAELRAEFYKGLGEGQPADRSVRLGQTLVVPAQITVGLRRHGTAGLPAREVFDDAVRSILASVHVEFRAWEPAAQNVEVGSRALRRVHLGGRGGPNVLDGVVGLALGHRPPADLPQIFRDSRIPGTPLWRAVYLIHILTRTEIFEQVKRHAKDIKGTRRMTDAGYAELLGPIIDLPWRGAKWDSLKQARNAWANGGALTKAVKGDWSPMPCTDFTELVPLALTGNNDARQTIAVAGGTALLADKLITRNVGSAVGRTVPFRANVDQVVAGLAERAEGLWQLAFAANAFDPTRECTSAFTSAQMLGRDPSRMYTVPEVDLDQPDRVRRDRGGVAVQPLRQWRVVAISDPVRAREAEQEARGAAEEHKELPLSERFAAERRALANAVEEARRKLRQLLDLAQTPEASATTLHPFGSHEEWLALDTSVRDLESTIYNRRPPTPSLEDDYDENEDEAYVP</sequence>
<organism evidence="3 4">
    <name type="scientific">Streptomyces sannanensis</name>
    <dbReference type="NCBI Taxonomy" id="285536"/>
    <lineage>
        <taxon>Bacteria</taxon>
        <taxon>Bacillati</taxon>
        <taxon>Actinomycetota</taxon>
        <taxon>Actinomycetes</taxon>
        <taxon>Kitasatosporales</taxon>
        <taxon>Streptomycetaceae</taxon>
        <taxon>Streptomyces</taxon>
    </lineage>
</organism>
<evidence type="ECO:0000256" key="2">
    <source>
        <dbReference type="SAM" id="MobiDB-lite"/>
    </source>
</evidence>
<evidence type="ECO:0000313" key="3">
    <source>
        <dbReference type="EMBL" id="GAA3370175.1"/>
    </source>
</evidence>
<reference evidence="4" key="1">
    <citation type="journal article" date="2019" name="Int. J. Syst. Evol. Microbiol.">
        <title>The Global Catalogue of Microorganisms (GCM) 10K type strain sequencing project: providing services to taxonomists for standard genome sequencing and annotation.</title>
        <authorList>
            <consortium name="The Broad Institute Genomics Platform"/>
            <consortium name="The Broad Institute Genome Sequencing Center for Infectious Disease"/>
            <person name="Wu L."/>
            <person name="Ma J."/>
        </authorList>
    </citation>
    <scope>NUCLEOTIDE SEQUENCE [LARGE SCALE GENOMIC DNA]</scope>
    <source>
        <strain evidence="4">JCM 9651</strain>
    </source>
</reference>
<gene>
    <name evidence="3" type="ORF">GCM10020367_15760</name>
</gene>